<dbReference type="Pfam" id="PF08448">
    <property type="entry name" value="PAS_4"/>
    <property type="match status" value="1"/>
</dbReference>
<dbReference type="Proteomes" id="UP000824988">
    <property type="component" value="Chromosome"/>
</dbReference>
<feature type="domain" description="HAMP" evidence="9">
    <location>
        <begin position="312"/>
        <end position="364"/>
    </location>
</feature>
<dbReference type="SMART" id="SM00387">
    <property type="entry name" value="HATPase_c"/>
    <property type="match status" value="1"/>
</dbReference>
<dbReference type="InterPro" id="IPR013656">
    <property type="entry name" value="PAS_4"/>
</dbReference>
<evidence type="ECO:0000256" key="3">
    <source>
        <dbReference type="ARBA" id="ARBA00022679"/>
    </source>
</evidence>
<organism evidence="10 11">
    <name type="scientific">Methylogaea oryzae</name>
    <dbReference type="NCBI Taxonomy" id="1295382"/>
    <lineage>
        <taxon>Bacteria</taxon>
        <taxon>Pseudomonadati</taxon>
        <taxon>Pseudomonadota</taxon>
        <taxon>Gammaproteobacteria</taxon>
        <taxon>Methylococcales</taxon>
        <taxon>Methylococcaceae</taxon>
        <taxon>Methylogaea</taxon>
    </lineage>
</organism>
<keyword evidence="5 10" id="KW-0418">Kinase</keyword>
<evidence type="ECO:0000256" key="4">
    <source>
        <dbReference type="ARBA" id="ARBA00022741"/>
    </source>
</evidence>
<dbReference type="InterPro" id="IPR005467">
    <property type="entry name" value="His_kinase_dom"/>
</dbReference>
<keyword evidence="7" id="KW-0472">Membrane</keyword>
<name>A0A8D4VU87_9GAMM</name>
<dbReference type="GO" id="GO:0000155">
    <property type="term" value="F:phosphorelay sensor kinase activity"/>
    <property type="evidence" value="ECO:0007669"/>
    <property type="project" value="InterPro"/>
</dbReference>
<evidence type="ECO:0000259" key="9">
    <source>
        <dbReference type="PROSITE" id="PS50885"/>
    </source>
</evidence>
<evidence type="ECO:0000259" key="8">
    <source>
        <dbReference type="PROSITE" id="PS50109"/>
    </source>
</evidence>
<dbReference type="SMART" id="SM00388">
    <property type="entry name" value="HisKA"/>
    <property type="match status" value="1"/>
</dbReference>
<protein>
    <recommendedName>
        <fullName evidence="2">histidine kinase</fullName>
        <ecNumber evidence="2">2.7.13.3</ecNumber>
    </recommendedName>
</protein>
<evidence type="ECO:0000313" key="10">
    <source>
        <dbReference type="EMBL" id="BBL72385.1"/>
    </source>
</evidence>
<feature type="transmembrane region" description="Helical" evidence="7">
    <location>
        <begin position="71"/>
        <end position="92"/>
    </location>
</feature>
<sequence>MGLGVAAALAVILGSLHLMTSAMQHSSQLSGWYSAMVGINTLGTLLLLGLVGVNGYWLYKQLRQREAGSRLTARMAVLFILLTLAPASVVFYSSMQFLHESIDSWFDTEIDRAMEDALELGQAVLGERTRALVEASEQIAESVAGTPEAMTALHLDELREQAGATELTLFGKQARIVASSSMQPGLIVPSLPNESLLLHLKEHQPYVGMEPVPDSTEPCVEPCRKGQAASLPNLRVRVISRLATPDALYLQALYSIPPRIGALAESVEAAFGHYREMNYLRGALKLTFSLGLSLVLLMSLLAAIWAAFISIRRIVAPVRELALATRKVADGDYAQRLPVQSEDELGFLVESFNEMTRRIALAHEEAQRSQLEVEHQRAYLETILSNLSSGVVSFDALMRVRTANQAANNILNADLGACAGHSLASLAEAYPNLAGWVEAVQARLQHTKSVWQEEIAFVGPNGRQELFCRGTPLFSAWGYWSGAVVVFDDVTALIQAQRTALWSEMARRLAHEIKNPLTPIQLSAERLRHKLAKSLNEADAQVLEKSTRTIVQQVEAMKTMVNAFNDYARPSKVQPVALDLAELVEEVAALYPAASGLKIDVCATGPLPRVKADPVHMRQVLHNLIKNAQEAGGGDEAATRVEIALRSVEDAPGYLEISVRDNGPGIAPEYLERVFEPYVTSKTKGTGLGLAVVRKIIEEHGGGIRIDSRYKAGAGFIIRLPLAEPVLAADRRDEQ</sequence>
<evidence type="ECO:0000313" key="11">
    <source>
        <dbReference type="Proteomes" id="UP000824988"/>
    </source>
</evidence>
<feature type="transmembrane region" description="Helical" evidence="7">
    <location>
        <begin position="286"/>
        <end position="309"/>
    </location>
</feature>
<keyword evidence="6" id="KW-0067">ATP-binding</keyword>
<keyword evidence="11" id="KW-1185">Reference proteome</keyword>
<dbReference type="EC" id="2.7.13.3" evidence="2"/>
<dbReference type="PANTHER" id="PTHR44936">
    <property type="entry name" value="SENSOR PROTEIN CREC"/>
    <property type="match status" value="1"/>
</dbReference>
<dbReference type="Pfam" id="PF02518">
    <property type="entry name" value="HATPase_c"/>
    <property type="match status" value="1"/>
</dbReference>
<dbReference type="AlphaFoldDB" id="A0A8D4VU87"/>
<evidence type="ECO:0000256" key="1">
    <source>
        <dbReference type="ARBA" id="ARBA00000085"/>
    </source>
</evidence>
<dbReference type="PROSITE" id="PS50885">
    <property type="entry name" value="HAMP"/>
    <property type="match status" value="1"/>
</dbReference>
<gene>
    <name evidence="10" type="ORF">MoryE10_29910</name>
</gene>
<keyword evidence="4" id="KW-0547">Nucleotide-binding</keyword>
<dbReference type="CDD" id="cd06225">
    <property type="entry name" value="HAMP"/>
    <property type="match status" value="1"/>
</dbReference>
<dbReference type="CDD" id="cd00082">
    <property type="entry name" value="HisKA"/>
    <property type="match status" value="1"/>
</dbReference>
<keyword evidence="7" id="KW-0812">Transmembrane</keyword>
<dbReference type="PROSITE" id="PS50109">
    <property type="entry name" value="HIS_KIN"/>
    <property type="match status" value="1"/>
</dbReference>
<evidence type="ECO:0000256" key="2">
    <source>
        <dbReference type="ARBA" id="ARBA00012438"/>
    </source>
</evidence>
<feature type="domain" description="Histidine kinase" evidence="8">
    <location>
        <begin position="508"/>
        <end position="724"/>
    </location>
</feature>
<dbReference type="PANTHER" id="PTHR44936:SF10">
    <property type="entry name" value="SENSOR PROTEIN RSTB"/>
    <property type="match status" value="1"/>
</dbReference>
<dbReference type="InterPro" id="IPR003661">
    <property type="entry name" value="HisK_dim/P_dom"/>
</dbReference>
<comment type="catalytic activity">
    <reaction evidence="1">
        <text>ATP + protein L-histidine = ADP + protein N-phospho-L-histidine.</text>
        <dbReference type="EC" id="2.7.13.3"/>
    </reaction>
</comment>
<accession>A0A8D4VU87</accession>
<dbReference type="SMART" id="SM00304">
    <property type="entry name" value="HAMP"/>
    <property type="match status" value="1"/>
</dbReference>
<reference evidence="10" key="1">
    <citation type="submission" date="2019-06" db="EMBL/GenBank/DDBJ databases">
        <title>Complete genome sequence of Methylogaea oryzae strain JCM16910.</title>
        <authorList>
            <person name="Asakawa S."/>
        </authorList>
    </citation>
    <scope>NUCLEOTIDE SEQUENCE</scope>
    <source>
        <strain evidence="10">E10</strain>
    </source>
</reference>
<evidence type="ECO:0000256" key="6">
    <source>
        <dbReference type="ARBA" id="ARBA00022840"/>
    </source>
</evidence>
<evidence type="ECO:0000256" key="5">
    <source>
        <dbReference type="ARBA" id="ARBA00022777"/>
    </source>
</evidence>
<dbReference type="InterPro" id="IPR017232">
    <property type="entry name" value="NtrY"/>
</dbReference>
<dbReference type="PIRSF" id="PIRSF037532">
    <property type="entry name" value="STHK_NtrY"/>
    <property type="match status" value="1"/>
</dbReference>
<dbReference type="InterPro" id="IPR003594">
    <property type="entry name" value="HATPase_dom"/>
</dbReference>
<keyword evidence="3" id="KW-0808">Transferase</keyword>
<dbReference type="GO" id="GO:0005886">
    <property type="term" value="C:plasma membrane"/>
    <property type="evidence" value="ECO:0007669"/>
    <property type="project" value="UniProtKB-SubCell"/>
</dbReference>
<dbReference type="KEGG" id="moz:MoryE10_29910"/>
<dbReference type="InterPro" id="IPR050980">
    <property type="entry name" value="2C_sensor_his_kinase"/>
</dbReference>
<dbReference type="Pfam" id="PF00672">
    <property type="entry name" value="HAMP"/>
    <property type="match status" value="1"/>
</dbReference>
<dbReference type="Pfam" id="PF00512">
    <property type="entry name" value="HisKA"/>
    <property type="match status" value="1"/>
</dbReference>
<dbReference type="GO" id="GO:0005524">
    <property type="term" value="F:ATP binding"/>
    <property type="evidence" value="ECO:0007669"/>
    <property type="project" value="UniProtKB-KW"/>
</dbReference>
<feature type="transmembrane region" description="Helical" evidence="7">
    <location>
        <begin position="41"/>
        <end position="59"/>
    </location>
</feature>
<proteinExistence type="predicted"/>
<dbReference type="InterPro" id="IPR003660">
    <property type="entry name" value="HAMP_dom"/>
</dbReference>
<evidence type="ECO:0000256" key="7">
    <source>
        <dbReference type="SAM" id="Phobius"/>
    </source>
</evidence>
<keyword evidence="7" id="KW-1133">Transmembrane helix</keyword>
<dbReference type="EMBL" id="AP019782">
    <property type="protein sequence ID" value="BBL72385.1"/>
    <property type="molecule type" value="Genomic_DNA"/>
</dbReference>